<keyword evidence="14" id="KW-1185">Reference proteome</keyword>
<evidence type="ECO:0000256" key="9">
    <source>
        <dbReference type="ARBA" id="ARBA00023232"/>
    </source>
</evidence>
<dbReference type="Proteomes" id="UP001642406">
    <property type="component" value="Unassembled WGS sequence"/>
</dbReference>
<dbReference type="Pfam" id="PF09298">
    <property type="entry name" value="FAA_hydrolase_N"/>
    <property type="match status" value="1"/>
</dbReference>
<dbReference type="InterPro" id="IPR036462">
    <property type="entry name" value="Fumarylacetoacetase_N_sf"/>
</dbReference>
<gene>
    <name evidence="13" type="ORF">SBRCBS47491_002664</name>
</gene>
<evidence type="ECO:0000256" key="5">
    <source>
        <dbReference type="ARBA" id="ARBA00022801"/>
    </source>
</evidence>
<comment type="caution">
    <text evidence="13">The sequence shown here is derived from an EMBL/GenBank/DDBJ whole genome shotgun (WGS) entry which is preliminary data.</text>
</comment>
<evidence type="ECO:0000256" key="3">
    <source>
        <dbReference type="ARBA" id="ARBA00012094"/>
    </source>
</evidence>
<feature type="domain" description="Fumarylacetoacetase N-terminal" evidence="12">
    <location>
        <begin position="9"/>
        <end position="109"/>
    </location>
</feature>
<dbReference type="PANTHER" id="PTHR43069">
    <property type="entry name" value="FUMARYLACETOACETASE"/>
    <property type="match status" value="1"/>
</dbReference>
<reference evidence="13 14" key="1">
    <citation type="submission" date="2024-01" db="EMBL/GenBank/DDBJ databases">
        <authorList>
            <person name="Allen C."/>
            <person name="Tagirdzhanova G."/>
        </authorList>
    </citation>
    <scope>NUCLEOTIDE SEQUENCE [LARGE SCALE GENOMIC DNA]</scope>
</reference>
<evidence type="ECO:0000313" key="13">
    <source>
        <dbReference type="EMBL" id="CAK7215946.1"/>
    </source>
</evidence>
<keyword evidence="7 10" id="KW-0460">Magnesium</keyword>
<dbReference type="PANTHER" id="PTHR43069:SF2">
    <property type="entry name" value="FUMARYLACETOACETASE"/>
    <property type="match status" value="1"/>
</dbReference>
<dbReference type="Pfam" id="PF01557">
    <property type="entry name" value="FAA_hydrolase"/>
    <property type="match status" value="1"/>
</dbReference>
<protein>
    <recommendedName>
        <fullName evidence="3 10">Fumarylacetoacetase</fullName>
        <ecNumber evidence="3 10">3.7.1.2</ecNumber>
    </recommendedName>
    <alternativeName>
        <fullName evidence="10">Fumarylacetoacetate hydrolase</fullName>
    </alternativeName>
</protein>
<keyword evidence="5 10" id="KW-0378">Hydrolase</keyword>
<dbReference type="SUPFAM" id="SSF56529">
    <property type="entry name" value="FAH"/>
    <property type="match status" value="1"/>
</dbReference>
<dbReference type="Gene3D" id="3.90.850.10">
    <property type="entry name" value="Fumarylacetoacetase-like, C-terminal domain"/>
    <property type="match status" value="1"/>
</dbReference>
<evidence type="ECO:0000256" key="10">
    <source>
        <dbReference type="RuleBase" id="RU366008"/>
    </source>
</evidence>
<accession>A0ABP0B9Q7</accession>
<dbReference type="InterPro" id="IPR011234">
    <property type="entry name" value="Fumarylacetoacetase-like_C"/>
</dbReference>
<comment type="catalytic activity">
    <reaction evidence="10">
        <text>4-fumarylacetoacetate + H2O = acetoacetate + fumarate + H(+)</text>
        <dbReference type="Rhea" id="RHEA:10244"/>
        <dbReference type="ChEBI" id="CHEBI:13705"/>
        <dbReference type="ChEBI" id="CHEBI:15377"/>
        <dbReference type="ChEBI" id="CHEBI:15378"/>
        <dbReference type="ChEBI" id="CHEBI:18034"/>
        <dbReference type="ChEBI" id="CHEBI:29806"/>
        <dbReference type="EC" id="3.7.1.2"/>
    </reaction>
</comment>
<dbReference type="EMBL" id="CAWUHC010000016">
    <property type="protein sequence ID" value="CAK7215946.1"/>
    <property type="molecule type" value="Genomic_DNA"/>
</dbReference>
<keyword evidence="9 10" id="KW-0585">Phenylalanine catabolism</keyword>
<sequence length="435" mass="47685">MTVNPFPVANVPFGIISTEKNTLPRPATLIDDTVVDLASLEVLGAFDHIEAVKSAKPFQSSYLNNFAALDKAARSAVRAHIQKLWTEGTLHKTYSAALLPARSVHNHVPMHTINYADYVSSRGHFENIQNLMNTPLPARSPFYHMPTGYYGNSRNIVVSGTPVYRFWGLIADQFQTEKPATAGPSQKFDYELELGVYLCGGKPYGEPIRVEEADDYVFGFVLLNDWSGRDIQRAESGGPTGPFLAKSGCVTISPWIVTLEAVAAARRPRQQPAVVPFVAHLSEDASTLDPCLVIRCSAFWKGPESKDNKGSESSENFKGIQTSHADYSDTYWTYRQLLAHQTANGSMVGAGDLLGTGTMSMYQSDDMGRCCVSERTYNGSKPVDIGNGQTRAWIEDGDEITFEGWVYDGQTGEQLFGFGECRGVVHPAQFGAAKI</sequence>
<dbReference type="Gene3D" id="2.30.30.230">
    <property type="entry name" value="Fumarylacetoacetase, N-terminal domain"/>
    <property type="match status" value="1"/>
</dbReference>
<dbReference type="SUPFAM" id="SSF63433">
    <property type="entry name" value="Fumarylacetoacetate hydrolase, FAH, N-terminal domain"/>
    <property type="match status" value="1"/>
</dbReference>
<comment type="cofactor">
    <cofactor evidence="10">
        <name>Mg(2+)</name>
        <dbReference type="ChEBI" id="CHEBI:18420"/>
    </cofactor>
    <cofactor evidence="10">
        <name>Ca(2+)</name>
        <dbReference type="ChEBI" id="CHEBI:29108"/>
    </cofactor>
</comment>
<evidence type="ECO:0000256" key="8">
    <source>
        <dbReference type="ARBA" id="ARBA00022878"/>
    </source>
</evidence>
<evidence type="ECO:0000256" key="2">
    <source>
        <dbReference type="ARBA" id="ARBA00010211"/>
    </source>
</evidence>
<evidence type="ECO:0000259" key="12">
    <source>
        <dbReference type="Pfam" id="PF09298"/>
    </source>
</evidence>
<evidence type="ECO:0000313" key="14">
    <source>
        <dbReference type="Proteomes" id="UP001642406"/>
    </source>
</evidence>
<dbReference type="InterPro" id="IPR005959">
    <property type="entry name" value="Fumarylacetoacetase"/>
</dbReference>
<proteinExistence type="inferred from homology"/>
<keyword evidence="8 10" id="KW-0828">Tyrosine catabolism</keyword>
<evidence type="ECO:0000256" key="4">
    <source>
        <dbReference type="ARBA" id="ARBA00022723"/>
    </source>
</evidence>
<evidence type="ECO:0000256" key="1">
    <source>
        <dbReference type="ARBA" id="ARBA00004782"/>
    </source>
</evidence>
<comment type="pathway">
    <text evidence="1 10">Amino-acid degradation; L-phenylalanine degradation; acetoacetate and fumarate from L-phenylalanine: step 6/6.</text>
</comment>
<keyword evidence="6 10" id="KW-0106">Calcium</keyword>
<feature type="domain" description="Fumarylacetoacetase-like C-terminal" evidence="11">
    <location>
        <begin position="116"/>
        <end position="422"/>
    </location>
</feature>
<evidence type="ECO:0000256" key="6">
    <source>
        <dbReference type="ARBA" id="ARBA00022837"/>
    </source>
</evidence>
<name>A0ABP0B9Q7_9PEZI</name>
<evidence type="ECO:0000256" key="7">
    <source>
        <dbReference type="ARBA" id="ARBA00022842"/>
    </source>
</evidence>
<keyword evidence="4 10" id="KW-0479">Metal-binding</keyword>
<dbReference type="EC" id="3.7.1.2" evidence="3 10"/>
<dbReference type="InterPro" id="IPR015377">
    <property type="entry name" value="Fumarylacetoacetase_N"/>
</dbReference>
<comment type="similarity">
    <text evidence="2 10">Belongs to the FAH family.</text>
</comment>
<organism evidence="13 14">
    <name type="scientific">Sporothrix bragantina</name>
    <dbReference type="NCBI Taxonomy" id="671064"/>
    <lineage>
        <taxon>Eukaryota</taxon>
        <taxon>Fungi</taxon>
        <taxon>Dikarya</taxon>
        <taxon>Ascomycota</taxon>
        <taxon>Pezizomycotina</taxon>
        <taxon>Sordariomycetes</taxon>
        <taxon>Sordariomycetidae</taxon>
        <taxon>Ophiostomatales</taxon>
        <taxon>Ophiostomataceae</taxon>
        <taxon>Sporothrix</taxon>
    </lineage>
</organism>
<evidence type="ECO:0000259" key="11">
    <source>
        <dbReference type="Pfam" id="PF01557"/>
    </source>
</evidence>
<dbReference type="InterPro" id="IPR036663">
    <property type="entry name" value="Fumarylacetoacetase_C_sf"/>
</dbReference>